<feature type="domain" description="DUF547" evidence="2">
    <location>
        <begin position="294"/>
        <end position="419"/>
    </location>
</feature>
<evidence type="ECO:0000313" key="5">
    <source>
        <dbReference type="Proteomes" id="UP000323506"/>
    </source>
</evidence>
<dbReference type="Pfam" id="PF14389">
    <property type="entry name" value="Lzipper-MIP1"/>
    <property type="match status" value="1"/>
</dbReference>
<protein>
    <recommendedName>
        <fullName evidence="6">DUF547 domain-containing protein</fullName>
    </recommendedName>
</protein>
<gene>
    <name evidence="4" type="ORF">ES288_1Z024300v1</name>
</gene>
<dbReference type="PANTHER" id="PTHR46248:SF4">
    <property type="entry name" value="OS01G0147800 PROTEIN"/>
    <property type="match status" value="1"/>
</dbReference>
<dbReference type="InterPro" id="IPR006869">
    <property type="entry name" value="DUF547"/>
</dbReference>
<dbReference type="Proteomes" id="UP000323506">
    <property type="component" value="Unassembled WGS sequence"/>
</dbReference>
<accession>A0A5C7J1K1</accession>
<evidence type="ECO:0000256" key="1">
    <source>
        <dbReference type="SAM" id="Coils"/>
    </source>
</evidence>
<evidence type="ECO:0000259" key="2">
    <source>
        <dbReference type="Pfam" id="PF04784"/>
    </source>
</evidence>
<dbReference type="PANTHER" id="PTHR46248">
    <property type="entry name" value="EXPRESSED PROTEIN"/>
    <property type="match status" value="1"/>
</dbReference>
<dbReference type="Pfam" id="PF04784">
    <property type="entry name" value="DUF547"/>
    <property type="match status" value="1"/>
</dbReference>
<dbReference type="AlphaFoldDB" id="A0A5C7J1K1"/>
<keyword evidence="5" id="KW-1185">Reference proteome</keyword>
<keyword evidence="1" id="KW-0175">Coiled coil</keyword>
<evidence type="ECO:0008006" key="6">
    <source>
        <dbReference type="Google" id="ProtNLM"/>
    </source>
</evidence>
<feature type="coiled-coil region" evidence="1">
    <location>
        <begin position="10"/>
        <end position="44"/>
    </location>
</feature>
<sequence>MKFEDFLMERTEEKKKKIELQEEVDKLQAELDEEKEVNRVLRRALEASPLSLSQQPPIAPTVASASIPIVQALLAELATVEEEIRKKLTQQWKIRQQQNQLICKPPRNDDDDLNQRTRSQNYDILRKRRIKSHRRASMGSASDILTLSSSQCSTGEVNQRSKKLQTWRIQKQCPIINDKPNELSEELQGSQDKEGSAIVAKLSFSCMASRGYSAKNSLINFKSPIFGFNQNSSNIDPYGIIPEFDGLFRDIGDYKNFIQITRHSFDLTRFSDCLAPIGKLRILLHRLSNVDLTFLTYKQKLAFWINIYNACIMHVFLEHGLPSTQEKLLALMNKAALNVGGIVLNALAIEHFILRHPCESEYGPMDEKEMLLRHAYGLGYPEPNVTFALCRGTWSSPALRIYTADEVVNELGKAKVDYLEASVGITSKKKVSLPKLLQWHMKDFADDMESLVEWVYSQLPRSGSLKTSIMDCLNKESKYQFAKMVEVQHYESEFRYLLSCPYN</sequence>
<name>A0A5C7J1K1_GOSDA</name>
<reference evidence="4 5" key="1">
    <citation type="submission" date="2019-06" db="EMBL/GenBank/DDBJ databases">
        <title>WGS assembly of Gossypium darwinii.</title>
        <authorList>
            <person name="Chen Z.J."/>
            <person name="Sreedasyam A."/>
            <person name="Ando A."/>
            <person name="Song Q."/>
            <person name="De L."/>
            <person name="Hulse-Kemp A."/>
            <person name="Ding M."/>
            <person name="Ye W."/>
            <person name="Kirkbride R."/>
            <person name="Jenkins J."/>
            <person name="Plott C."/>
            <person name="Lovell J."/>
            <person name="Lin Y.-M."/>
            <person name="Vaughn R."/>
            <person name="Liu B."/>
            <person name="Li W."/>
            <person name="Simpson S."/>
            <person name="Scheffler B."/>
            <person name="Saski C."/>
            <person name="Grover C."/>
            <person name="Hu G."/>
            <person name="Conover J."/>
            <person name="Carlson J."/>
            <person name="Shu S."/>
            <person name="Boston L."/>
            <person name="Williams M."/>
            <person name="Peterson D."/>
            <person name="Mcgee K."/>
            <person name="Jones D."/>
            <person name="Wendel J."/>
            <person name="Stelly D."/>
            <person name="Grimwood J."/>
            <person name="Schmutz J."/>
        </authorList>
    </citation>
    <scope>NUCLEOTIDE SEQUENCE [LARGE SCALE GENOMIC DNA]</scope>
    <source>
        <strain evidence="4">1808015.09</strain>
    </source>
</reference>
<dbReference type="InterPro" id="IPR025757">
    <property type="entry name" value="MIP1_Leuzipper"/>
</dbReference>
<evidence type="ECO:0000259" key="3">
    <source>
        <dbReference type="Pfam" id="PF14389"/>
    </source>
</evidence>
<dbReference type="EMBL" id="ML701002">
    <property type="protein sequence ID" value="TXG74642.1"/>
    <property type="molecule type" value="Genomic_DNA"/>
</dbReference>
<proteinExistence type="predicted"/>
<evidence type="ECO:0000313" key="4">
    <source>
        <dbReference type="EMBL" id="TXG74642.1"/>
    </source>
</evidence>
<feature type="domain" description="Ternary complex factor MIP1 leucine-zipper" evidence="3">
    <location>
        <begin position="13"/>
        <end position="86"/>
    </location>
</feature>
<organism evidence="4 5">
    <name type="scientific">Gossypium darwinii</name>
    <name type="common">Darwin's cotton</name>
    <name type="synonym">Gossypium barbadense var. darwinii</name>
    <dbReference type="NCBI Taxonomy" id="34276"/>
    <lineage>
        <taxon>Eukaryota</taxon>
        <taxon>Viridiplantae</taxon>
        <taxon>Streptophyta</taxon>
        <taxon>Embryophyta</taxon>
        <taxon>Tracheophyta</taxon>
        <taxon>Spermatophyta</taxon>
        <taxon>Magnoliopsida</taxon>
        <taxon>eudicotyledons</taxon>
        <taxon>Gunneridae</taxon>
        <taxon>Pentapetalae</taxon>
        <taxon>rosids</taxon>
        <taxon>malvids</taxon>
        <taxon>Malvales</taxon>
        <taxon>Malvaceae</taxon>
        <taxon>Malvoideae</taxon>
        <taxon>Gossypium</taxon>
    </lineage>
</organism>